<organism evidence="1 2">
    <name type="scientific">Aspergillus leporis</name>
    <dbReference type="NCBI Taxonomy" id="41062"/>
    <lineage>
        <taxon>Eukaryota</taxon>
        <taxon>Fungi</taxon>
        <taxon>Dikarya</taxon>
        <taxon>Ascomycota</taxon>
        <taxon>Pezizomycotina</taxon>
        <taxon>Eurotiomycetes</taxon>
        <taxon>Eurotiomycetidae</taxon>
        <taxon>Eurotiales</taxon>
        <taxon>Aspergillaceae</taxon>
        <taxon>Aspergillus</taxon>
        <taxon>Aspergillus subgen. Circumdati</taxon>
    </lineage>
</organism>
<name>A0A5N5WRN3_9EURO</name>
<accession>A0A5N5WRN3</accession>
<dbReference type="AlphaFoldDB" id="A0A5N5WRN3"/>
<dbReference type="Proteomes" id="UP000326565">
    <property type="component" value="Unassembled WGS sequence"/>
</dbReference>
<reference evidence="1 2" key="1">
    <citation type="submission" date="2019-04" db="EMBL/GenBank/DDBJ databases">
        <title>Friends and foes A comparative genomics study of 23 Aspergillus species from section Flavi.</title>
        <authorList>
            <consortium name="DOE Joint Genome Institute"/>
            <person name="Kjaerbolling I."/>
            <person name="Vesth T."/>
            <person name="Frisvad J.C."/>
            <person name="Nybo J.L."/>
            <person name="Theobald S."/>
            <person name="Kildgaard S."/>
            <person name="Isbrandt T."/>
            <person name="Kuo A."/>
            <person name="Sato A."/>
            <person name="Lyhne E.K."/>
            <person name="Kogle M.E."/>
            <person name="Wiebenga A."/>
            <person name="Kun R.S."/>
            <person name="Lubbers R.J."/>
            <person name="Makela M.R."/>
            <person name="Barry K."/>
            <person name="Chovatia M."/>
            <person name="Clum A."/>
            <person name="Daum C."/>
            <person name="Haridas S."/>
            <person name="He G."/>
            <person name="LaButti K."/>
            <person name="Lipzen A."/>
            <person name="Mondo S."/>
            <person name="Riley R."/>
            <person name="Salamov A."/>
            <person name="Simmons B.A."/>
            <person name="Magnuson J.K."/>
            <person name="Henrissat B."/>
            <person name="Mortensen U.H."/>
            <person name="Larsen T.O."/>
            <person name="Devries R.P."/>
            <person name="Grigoriev I.V."/>
            <person name="Machida M."/>
            <person name="Baker S.E."/>
            <person name="Andersen M.R."/>
        </authorList>
    </citation>
    <scope>NUCLEOTIDE SEQUENCE [LARGE SCALE GENOMIC DNA]</scope>
    <source>
        <strain evidence="1 2">CBS 151.66</strain>
    </source>
</reference>
<keyword evidence="2" id="KW-1185">Reference proteome</keyword>
<evidence type="ECO:0000313" key="1">
    <source>
        <dbReference type="EMBL" id="KAB8070347.1"/>
    </source>
</evidence>
<gene>
    <name evidence="1" type="ORF">BDV29DRAFT_181006</name>
</gene>
<evidence type="ECO:0000313" key="2">
    <source>
        <dbReference type="Proteomes" id="UP000326565"/>
    </source>
</evidence>
<protein>
    <submittedName>
        <fullName evidence="1">Uncharacterized protein</fullName>
    </submittedName>
</protein>
<sequence length="86" mass="9276">MISCSLLPPRFLCLLIDSSAAPLAVGWDGAHGLMVSVGRRPRAGSLLFLHLLLSLLHLFRFGVVDRFSIAPLLGILCCSPDVFCLV</sequence>
<proteinExistence type="predicted"/>
<dbReference type="EMBL" id="ML732305">
    <property type="protein sequence ID" value="KAB8070347.1"/>
    <property type="molecule type" value="Genomic_DNA"/>
</dbReference>